<dbReference type="InterPro" id="IPR019734">
    <property type="entry name" value="TPR_rpt"/>
</dbReference>
<sequence>MDEEEEGEEEEEDEEEEEVDEEDSHERGRKVWHDGAASKKPPPPSRSLIRPIPFNNPIQESSPLPTEVKGNSTPAPDPNTTEGIDSHSVSEESQETDPITLSQGAFQNVNSSFGRETESLQPNFIPNEYDLQSTSPDRELENPDASLLDSTAAFHDLASNVSWEDVTKNSENTMFEGIWDTNSSYWYEDGMAEDNDTDSLHSLKNEADEDSSQLQPPAIFGWSSAFQSLNKEGSRGWSENLNAIKKSCGGQCLSYELITSLDVYEVRKYPSTAWASTVVVTESRLLAQLQAYHQLQEYLNGTNDPGLQLNVSFPFLTQIQASRHPGVLQELIDYTISIPLLGLNTEPPRPLSHAIQIDRLESHTVFVQSWRSLLWQMTEDVVRKKSEDFMNLLRLHGHSFFDRYTYLALYALPWTAEESIYELWIYGSTPSHFPPRGNRRGRTSVSVVTDPPPSVITTQMKKQLCRGINSNLEVIEATRPVGLVRVANTGDPECPRNITVAFYLPQRIQANPPQRGPAAPMVHISYLEDLIVYVWPVGGYLLEPKRVHAELQRFRTRLTQSWQRTLCLGISCLQLFIQANYTGPQLDPSCLPLEIRDHAKLEASVSFLACEDGIHHMTKYPELMWIAKVILIDGSFTSHLPTHGIWSLRCIQVMQQLLEEPSPTLHSKAEKVVGELLSSDFLKENPLLHSIFDLEVAWHYLSYGFVGKAQTHLQSCLKSIGLSVNLTGKMGRRTKFQKIPMAQLTIDVGKAKGENAAEGLHLHSAHLPKDVALDDDVRLDKVKFEDFVSQGSQQITTMDQAAILTLCALKQQSSAKDDLSVEELTTYLSCVLEQPYCWSIHFSALWMRSLLEGSADRTRERAMLQLQELADAVNREEPPPQDRLRYFFQCRIPTVWNLQRKLGQSLMNVGAVKSALDIFLPLKLWEDILACYYLQQRRDKAEEIARDLVEKDPSPKHWCILGDATNDIQCYEEAWKVSEGHYARAKRSIGLLFFKKNKYEECIKPFQDSLQVNSLQVEVWMRLAFAALETSKWEVAASAYRMCVTIEYDNFQAWNNLSKAYMNLGQAERAWKTLQEAIRCCYDDWHIWDNFMWVSLQSGHLSEVFEAQNRLLDLKDRHVNVAILAKAVDHLLDMRSNNDIHSPLEKAIKLLGRITSQVTAEPMLWLIYSRLLSMKVDKTEETQQRSMQYLSKALHSQLQRPNVLSDIPSTLQTISFAEELGQGVESVASQWSNKTQSLSQLSSAKLSIQGLISRVKQQHTKAETGELPQELQIPISDLEKLSSSIIDAISGLKKLESYDLVFHFSLSVRR</sequence>
<keyword evidence="8" id="KW-1185">Reference proteome</keyword>
<evidence type="ECO:0000256" key="3">
    <source>
        <dbReference type="ARBA" id="ARBA00022803"/>
    </source>
</evidence>
<dbReference type="InterPro" id="IPR044244">
    <property type="entry name" value="TTC27/Emw1"/>
</dbReference>
<dbReference type="Proteomes" id="UP000677054">
    <property type="component" value="Unassembled WGS sequence"/>
</dbReference>
<keyword evidence="3 5" id="KW-0802">TPR repeat</keyword>
<proteinExistence type="inferred from homology"/>
<feature type="repeat" description="TPR" evidence="5">
    <location>
        <begin position="983"/>
        <end position="1016"/>
    </location>
</feature>
<dbReference type="Gene3D" id="3.20.80.10">
    <property type="entry name" value="Regulatory factor, effector binding domain"/>
    <property type="match status" value="2"/>
</dbReference>
<name>A0A7R9ACT4_9CRUS</name>
<evidence type="ECO:0000256" key="2">
    <source>
        <dbReference type="ARBA" id="ARBA00022737"/>
    </source>
</evidence>
<feature type="compositionally biased region" description="Polar residues" evidence="6">
    <location>
        <begin position="115"/>
        <end position="135"/>
    </location>
</feature>
<keyword evidence="2" id="KW-0677">Repeat</keyword>
<feature type="compositionally biased region" description="Acidic residues" evidence="6">
    <location>
        <begin position="1"/>
        <end position="23"/>
    </location>
</feature>
<dbReference type="InterPro" id="IPR011990">
    <property type="entry name" value="TPR-like_helical_dom_sf"/>
</dbReference>
<dbReference type="PROSITE" id="PS50005">
    <property type="entry name" value="TPR"/>
    <property type="match status" value="1"/>
</dbReference>
<dbReference type="SMART" id="SM00028">
    <property type="entry name" value="TPR"/>
    <property type="match status" value="4"/>
</dbReference>
<dbReference type="Gene3D" id="1.25.40.10">
    <property type="entry name" value="Tetratricopeptide repeat domain"/>
    <property type="match status" value="1"/>
</dbReference>
<dbReference type="PANTHER" id="PTHR16193">
    <property type="entry name" value="TETRATRICOPEPTIDE REPEAT PROTEIN 27"/>
    <property type="match status" value="1"/>
</dbReference>
<comment type="similarity">
    <text evidence="1">Belongs to the HEBP family.</text>
</comment>
<dbReference type="InterPro" id="IPR011256">
    <property type="entry name" value="Reg_factor_effector_dom_sf"/>
</dbReference>
<feature type="compositionally biased region" description="Basic and acidic residues" evidence="6">
    <location>
        <begin position="24"/>
        <end position="37"/>
    </location>
</feature>
<evidence type="ECO:0000256" key="5">
    <source>
        <dbReference type="PROSITE-ProRule" id="PRU00339"/>
    </source>
</evidence>
<dbReference type="SUPFAM" id="SSF55136">
    <property type="entry name" value="Probable bacterial effector-binding domain"/>
    <property type="match status" value="2"/>
</dbReference>
<evidence type="ECO:0000313" key="8">
    <source>
        <dbReference type="Proteomes" id="UP000677054"/>
    </source>
</evidence>
<feature type="compositionally biased region" description="Polar residues" evidence="6">
    <location>
        <begin position="56"/>
        <end position="83"/>
    </location>
</feature>
<accession>A0A7R9ACT4</accession>
<evidence type="ECO:0000256" key="1">
    <source>
        <dbReference type="ARBA" id="ARBA00009817"/>
    </source>
</evidence>
<reference evidence="7" key="1">
    <citation type="submission" date="2020-11" db="EMBL/GenBank/DDBJ databases">
        <authorList>
            <person name="Tran Van P."/>
        </authorList>
    </citation>
    <scope>NUCLEOTIDE SEQUENCE</scope>
</reference>
<evidence type="ECO:0000256" key="6">
    <source>
        <dbReference type="SAM" id="MobiDB-lite"/>
    </source>
</evidence>
<dbReference type="SUPFAM" id="SSF48452">
    <property type="entry name" value="TPR-like"/>
    <property type="match status" value="1"/>
</dbReference>
<dbReference type="InterPro" id="IPR006917">
    <property type="entry name" value="SOUL_heme-bd"/>
</dbReference>
<comment type="similarity">
    <text evidence="4">Belongs to the TTC27 family.</text>
</comment>
<dbReference type="EMBL" id="CAJPEV010003606">
    <property type="protein sequence ID" value="CAG0900130.1"/>
    <property type="molecule type" value="Genomic_DNA"/>
</dbReference>
<feature type="region of interest" description="Disordered" evidence="6">
    <location>
        <begin position="115"/>
        <end position="143"/>
    </location>
</feature>
<organism evidence="7">
    <name type="scientific">Darwinula stevensoni</name>
    <dbReference type="NCBI Taxonomy" id="69355"/>
    <lineage>
        <taxon>Eukaryota</taxon>
        <taxon>Metazoa</taxon>
        <taxon>Ecdysozoa</taxon>
        <taxon>Arthropoda</taxon>
        <taxon>Crustacea</taxon>
        <taxon>Oligostraca</taxon>
        <taxon>Ostracoda</taxon>
        <taxon>Podocopa</taxon>
        <taxon>Podocopida</taxon>
        <taxon>Darwinulocopina</taxon>
        <taxon>Darwinuloidea</taxon>
        <taxon>Darwinulidae</taxon>
        <taxon>Darwinula</taxon>
    </lineage>
</organism>
<evidence type="ECO:0008006" key="9">
    <source>
        <dbReference type="Google" id="ProtNLM"/>
    </source>
</evidence>
<dbReference type="Pfam" id="PF04832">
    <property type="entry name" value="SOUL"/>
    <property type="match status" value="2"/>
</dbReference>
<gene>
    <name evidence="7" type="ORF">DSTB1V02_LOCUS11283</name>
</gene>
<evidence type="ECO:0000256" key="4">
    <source>
        <dbReference type="ARBA" id="ARBA00024020"/>
    </source>
</evidence>
<dbReference type="PANTHER" id="PTHR16193:SF0">
    <property type="entry name" value="TETRATRICOPEPTIDE REPEAT PROTEIN 27"/>
    <property type="match status" value="1"/>
</dbReference>
<feature type="region of interest" description="Disordered" evidence="6">
    <location>
        <begin position="1"/>
        <end position="98"/>
    </location>
</feature>
<dbReference type="OrthoDB" id="1936594at2759"/>
<protein>
    <recommendedName>
        <fullName evidence="9">Tetratricopeptide repeat protein 27</fullName>
    </recommendedName>
</protein>
<evidence type="ECO:0000313" key="7">
    <source>
        <dbReference type="EMBL" id="CAD7251517.1"/>
    </source>
</evidence>
<dbReference type="EMBL" id="LR903123">
    <property type="protein sequence ID" value="CAD7251517.1"/>
    <property type="molecule type" value="Genomic_DNA"/>
</dbReference>